<comment type="caution">
    <text evidence="2">The sequence shown here is derived from an EMBL/GenBank/DDBJ whole genome shotgun (WGS) entry which is preliminary data.</text>
</comment>
<accession>A0A3N0V5C5</accession>
<protein>
    <submittedName>
        <fullName evidence="2">DUF642 domain-containing protein</fullName>
    </submittedName>
</protein>
<dbReference type="SUPFAM" id="SSF49785">
    <property type="entry name" value="Galactose-binding domain-like"/>
    <property type="match status" value="1"/>
</dbReference>
<name>A0A3N0V5C5_9PROT</name>
<dbReference type="EMBL" id="RJVP01000001">
    <property type="protein sequence ID" value="ROH88007.1"/>
    <property type="molecule type" value="Genomic_DNA"/>
</dbReference>
<dbReference type="InterPro" id="IPR008979">
    <property type="entry name" value="Galactose-bd-like_sf"/>
</dbReference>
<evidence type="ECO:0000313" key="2">
    <source>
        <dbReference type="EMBL" id="ROH88007.1"/>
    </source>
</evidence>
<feature type="domain" description="DUF642" evidence="1">
    <location>
        <begin position="29"/>
        <end position="140"/>
    </location>
</feature>
<evidence type="ECO:0000259" key="1">
    <source>
        <dbReference type="Pfam" id="PF04862"/>
    </source>
</evidence>
<keyword evidence="3" id="KW-1185">Reference proteome</keyword>
<gene>
    <name evidence="2" type="ORF">ED236_00495</name>
</gene>
<dbReference type="AlphaFoldDB" id="A0A3N0V5C5"/>
<dbReference type="RefSeq" id="WP_123236001.1">
    <property type="nucleotide sequence ID" value="NZ_RJVP01000001.1"/>
</dbReference>
<evidence type="ECO:0000313" key="3">
    <source>
        <dbReference type="Proteomes" id="UP000275137"/>
    </source>
</evidence>
<organism evidence="2 3">
    <name type="scientific">Pseudomethylobacillus aquaticus</name>
    <dbReference type="NCBI Taxonomy" id="2676064"/>
    <lineage>
        <taxon>Bacteria</taxon>
        <taxon>Pseudomonadati</taxon>
        <taxon>Pseudomonadota</taxon>
        <taxon>Betaproteobacteria</taxon>
        <taxon>Nitrosomonadales</taxon>
        <taxon>Methylophilaceae</taxon>
        <taxon>Pseudomethylobacillus</taxon>
    </lineage>
</organism>
<dbReference type="Proteomes" id="UP000275137">
    <property type="component" value="Unassembled WGS sequence"/>
</dbReference>
<sequence>MALRLSTGLRNKAMGIRTNLVSNGSFDTNTTGWTASGATLSSVAGGSNSTNGLSIANSGAASGSAYQDVTTRIGRVYMVTFGGDTGDADGFQVKVGTTADDDAILTSPVYTDATLTTKKLAFVATATTTRISLVNTSVQSGEFVLFDDVLVEEVLDGFGEIMRGSKINIYTGTQPTLANDAATGTLLCTIGKNGSDGLEFTSADSGTIGKPVGDTWNGTSVASGTAGWFRCYEEGDDPTQISATAARFDGSVAVSGGQLNMTSTTVASGAVQTVSSMNLTQPAA</sequence>
<reference evidence="2 3" key="1">
    <citation type="submission" date="2018-10" db="EMBL/GenBank/DDBJ databases">
        <authorList>
            <person name="Chen W.-M."/>
        </authorList>
    </citation>
    <scope>NUCLEOTIDE SEQUENCE [LARGE SCALE GENOMIC DNA]</scope>
    <source>
        <strain evidence="2 3">H-5</strain>
    </source>
</reference>
<dbReference type="InterPro" id="IPR006946">
    <property type="entry name" value="DGR2-like_dom"/>
</dbReference>
<dbReference type="Gene3D" id="2.60.120.260">
    <property type="entry name" value="Galactose-binding domain-like"/>
    <property type="match status" value="1"/>
</dbReference>
<proteinExistence type="predicted"/>
<dbReference type="Pfam" id="PF04862">
    <property type="entry name" value="DUF642"/>
    <property type="match status" value="1"/>
</dbReference>